<proteinExistence type="predicted"/>
<sequence length="67" mass="7596">MITESHIDIKGNIAQQGATQVNNINLTPAYTTEDINRLCLRTLQCPDSLVIKHRLKKNKDKLLPQLI</sequence>
<dbReference type="AlphaFoldDB" id="A0A5N7C9Q3"/>
<organism evidence="1">
    <name type="scientific">Petromyces alliaceus</name>
    <name type="common">Aspergillus alliaceus</name>
    <dbReference type="NCBI Taxonomy" id="209559"/>
    <lineage>
        <taxon>Eukaryota</taxon>
        <taxon>Fungi</taxon>
        <taxon>Dikarya</taxon>
        <taxon>Ascomycota</taxon>
        <taxon>Pezizomycotina</taxon>
        <taxon>Eurotiomycetes</taxon>
        <taxon>Eurotiomycetidae</taxon>
        <taxon>Eurotiales</taxon>
        <taxon>Aspergillaceae</taxon>
        <taxon>Aspergillus</taxon>
        <taxon>Aspergillus subgen. Circumdati</taxon>
    </lineage>
</organism>
<dbReference type="Proteomes" id="UP000326877">
    <property type="component" value="Unassembled WGS sequence"/>
</dbReference>
<protein>
    <submittedName>
        <fullName evidence="1">Uncharacterized protein</fullName>
    </submittedName>
</protein>
<dbReference type="EMBL" id="ML735256">
    <property type="protein sequence ID" value="KAE8390313.1"/>
    <property type="molecule type" value="Genomic_DNA"/>
</dbReference>
<name>A0A5N7C9Q3_PETAA</name>
<accession>A0A5N7C9Q3</accession>
<evidence type="ECO:0000313" key="1">
    <source>
        <dbReference type="EMBL" id="KAE8390313.1"/>
    </source>
</evidence>
<feature type="non-terminal residue" evidence="1">
    <location>
        <position position="67"/>
    </location>
</feature>
<dbReference type="OrthoDB" id="4365209at2759"/>
<reference evidence="1" key="1">
    <citation type="submission" date="2019-04" db="EMBL/GenBank/DDBJ databases">
        <title>Friends and foes A comparative genomics studyof 23 Aspergillus species from section Flavi.</title>
        <authorList>
            <consortium name="DOE Joint Genome Institute"/>
            <person name="Kjaerbolling I."/>
            <person name="Vesth T."/>
            <person name="Frisvad J.C."/>
            <person name="Nybo J.L."/>
            <person name="Theobald S."/>
            <person name="Kildgaard S."/>
            <person name="Isbrandt T."/>
            <person name="Kuo A."/>
            <person name="Sato A."/>
            <person name="Lyhne E.K."/>
            <person name="Kogle M.E."/>
            <person name="Wiebenga A."/>
            <person name="Kun R.S."/>
            <person name="Lubbers R.J."/>
            <person name="Makela M.R."/>
            <person name="Barry K."/>
            <person name="Chovatia M."/>
            <person name="Clum A."/>
            <person name="Daum C."/>
            <person name="Haridas S."/>
            <person name="He G."/>
            <person name="LaButti K."/>
            <person name="Lipzen A."/>
            <person name="Mondo S."/>
            <person name="Riley R."/>
            <person name="Salamov A."/>
            <person name="Simmons B.A."/>
            <person name="Magnuson J.K."/>
            <person name="Henrissat B."/>
            <person name="Mortensen U.H."/>
            <person name="Larsen T.O."/>
            <person name="Devries R.P."/>
            <person name="Grigoriev I.V."/>
            <person name="Machida M."/>
            <person name="Baker S.E."/>
            <person name="Andersen M.R."/>
        </authorList>
    </citation>
    <scope>NUCLEOTIDE SEQUENCE [LARGE SCALE GENOMIC DNA]</scope>
    <source>
        <strain evidence="1">IBT 14317</strain>
    </source>
</reference>
<gene>
    <name evidence="1" type="ORF">BDV23DRAFT_155503</name>
</gene>